<dbReference type="Gene3D" id="3.40.630.30">
    <property type="match status" value="1"/>
</dbReference>
<proteinExistence type="predicted"/>
<accession>A0A2S8HGC2</accession>
<dbReference type="PROSITE" id="PS50995">
    <property type="entry name" value="HTH_MARR_2"/>
    <property type="match status" value="1"/>
</dbReference>
<dbReference type="Pfam" id="PF00583">
    <property type="entry name" value="Acetyltransf_1"/>
    <property type="match status" value="1"/>
</dbReference>
<dbReference type="SMART" id="SM00347">
    <property type="entry name" value="HTH_MARR"/>
    <property type="match status" value="1"/>
</dbReference>
<dbReference type="InterPro" id="IPR000835">
    <property type="entry name" value="HTH_MarR-typ"/>
</dbReference>
<dbReference type="InterPro" id="IPR036390">
    <property type="entry name" value="WH_DNA-bd_sf"/>
</dbReference>
<dbReference type="InterPro" id="IPR036388">
    <property type="entry name" value="WH-like_DNA-bd_sf"/>
</dbReference>
<evidence type="ECO:0000256" key="1">
    <source>
        <dbReference type="ARBA" id="ARBA00022679"/>
    </source>
</evidence>
<evidence type="ECO:0000313" key="5">
    <source>
        <dbReference type="Proteomes" id="UP000239687"/>
    </source>
</evidence>
<dbReference type="InterPro" id="IPR016181">
    <property type="entry name" value="Acyl_CoA_acyltransferase"/>
</dbReference>
<dbReference type="GO" id="GO:0003700">
    <property type="term" value="F:DNA-binding transcription factor activity"/>
    <property type="evidence" value="ECO:0007669"/>
    <property type="project" value="InterPro"/>
</dbReference>
<dbReference type="PROSITE" id="PS51186">
    <property type="entry name" value="GNAT"/>
    <property type="match status" value="1"/>
</dbReference>
<comment type="caution">
    <text evidence="4">The sequence shown here is derived from an EMBL/GenBank/DDBJ whole genome shotgun (WGS) entry which is preliminary data.</text>
</comment>
<dbReference type="GO" id="GO:0008080">
    <property type="term" value="F:N-acetyltransferase activity"/>
    <property type="evidence" value="ECO:0007669"/>
    <property type="project" value="InterPro"/>
</dbReference>
<evidence type="ECO:0000259" key="3">
    <source>
        <dbReference type="PROSITE" id="PS51186"/>
    </source>
</evidence>
<feature type="domain" description="HTH marR-type" evidence="2">
    <location>
        <begin position="14"/>
        <end position="149"/>
    </location>
</feature>
<feature type="domain" description="N-acetyltransferase" evidence="3">
    <location>
        <begin position="176"/>
        <end position="322"/>
    </location>
</feature>
<dbReference type="EMBL" id="PUIN01000011">
    <property type="protein sequence ID" value="PQP01564.1"/>
    <property type="molecule type" value="Genomic_DNA"/>
</dbReference>
<dbReference type="SUPFAM" id="SSF55729">
    <property type="entry name" value="Acyl-CoA N-acyltransferases (Nat)"/>
    <property type="match status" value="1"/>
</dbReference>
<evidence type="ECO:0000259" key="2">
    <source>
        <dbReference type="PROSITE" id="PS50995"/>
    </source>
</evidence>
<dbReference type="Gene3D" id="1.10.10.10">
    <property type="entry name" value="Winged helix-like DNA-binding domain superfamily/Winged helix DNA-binding domain"/>
    <property type="match status" value="1"/>
</dbReference>
<dbReference type="InterPro" id="IPR050769">
    <property type="entry name" value="NAT_camello-type"/>
</dbReference>
<protein>
    <submittedName>
        <fullName evidence="4">MarR family transcriptional regulator</fullName>
    </submittedName>
</protein>
<organism evidence="4 5">
    <name type="scientific">Pseudomonas frederiksbergensis</name>
    <dbReference type="NCBI Taxonomy" id="104087"/>
    <lineage>
        <taxon>Bacteria</taxon>
        <taxon>Pseudomonadati</taxon>
        <taxon>Pseudomonadota</taxon>
        <taxon>Gammaproteobacteria</taxon>
        <taxon>Pseudomonadales</taxon>
        <taxon>Pseudomonadaceae</taxon>
        <taxon>Pseudomonas</taxon>
    </lineage>
</organism>
<reference evidence="4 5" key="1">
    <citation type="submission" date="2018-02" db="EMBL/GenBank/DDBJ databases">
        <title>Draft genome sequencing of Pseudomonas frederiksbergensis 11-D3.</title>
        <authorList>
            <person name="Zheng B.-X."/>
        </authorList>
    </citation>
    <scope>NUCLEOTIDE SEQUENCE [LARGE SCALE GENOMIC DNA]</scope>
    <source>
        <strain evidence="4 5">11-D3</strain>
    </source>
</reference>
<dbReference type="Pfam" id="PF12802">
    <property type="entry name" value="MarR_2"/>
    <property type="match status" value="1"/>
</dbReference>
<dbReference type="Proteomes" id="UP000239687">
    <property type="component" value="Unassembled WGS sequence"/>
</dbReference>
<dbReference type="InterPro" id="IPR000182">
    <property type="entry name" value="GNAT_dom"/>
</dbReference>
<dbReference type="CDD" id="cd00090">
    <property type="entry name" value="HTH_ARSR"/>
    <property type="match status" value="1"/>
</dbReference>
<dbReference type="AlphaFoldDB" id="A0A2S8HGC2"/>
<dbReference type="PRINTS" id="PR00598">
    <property type="entry name" value="HTHMARR"/>
</dbReference>
<evidence type="ECO:0000313" key="4">
    <source>
        <dbReference type="EMBL" id="PQP01564.1"/>
    </source>
</evidence>
<gene>
    <name evidence="4" type="ORF">C5612_19595</name>
</gene>
<dbReference type="PANTHER" id="PTHR13947:SF37">
    <property type="entry name" value="LD18367P"/>
    <property type="match status" value="1"/>
</dbReference>
<keyword evidence="1" id="KW-0808">Transferase</keyword>
<dbReference type="InterPro" id="IPR011991">
    <property type="entry name" value="ArsR-like_HTH"/>
</dbReference>
<sequence>MHILFEVLAVTHAQSDLINQVRSASRLMVRELGFMQTTLAATDYSPSFVHTIVEIGDRGALTAGELVELLGLEKSTVSRMVRKLIEAGEIEEIPHEEDARSKKLRLTAQGKKTLRAIDSFARQQVDAALVYLTNEQQQSVSEGIANYAGALQAHRLGTAPRPPAQLEIARGYRPGIIGRMVQMHADYYARHSNFGQPFESLVASDMAELMGRLHNPRNEVWVALDGQRIVGSIAIDGEGEGGEAILRCFILDDSARGKGAGKRLLAEAIKFCDEQGFCATRLWTFKGLDVARKLYEDFGFKLEQEQEGQQWGATVIEQCFVRPGLVAGPLNGVGDTHPPIDLA</sequence>
<name>A0A2S8HGC2_9PSED</name>
<dbReference type="SUPFAM" id="SSF46785">
    <property type="entry name" value="Winged helix' DNA-binding domain"/>
    <property type="match status" value="1"/>
</dbReference>
<dbReference type="CDD" id="cd04301">
    <property type="entry name" value="NAT_SF"/>
    <property type="match status" value="1"/>
</dbReference>
<dbReference type="PANTHER" id="PTHR13947">
    <property type="entry name" value="GNAT FAMILY N-ACETYLTRANSFERASE"/>
    <property type="match status" value="1"/>
</dbReference>